<feature type="transmembrane region" description="Helical" evidence="6">
    <location>
        <begin position="87"/>
        <end position="110"/>
    </location>
</feature>
<feature type="transmembrane region" description="Helical" evidence="6">
    <location>
        <begin position="188"/>
        <end position="208"/>
    </location>
</feature>
<dbReference type="InterPro" id="IPR050833">
    <property type="entry name" value="Poly_Biosynth_Transport"/>
</dbReference>
<dbReference type="PANTHER" id="PTHR30250:SF26">
    <property type="entry name" value="PSMA PROTEIN"/>
    <property type="match status" value="1"/>
</dbReference>
<evidence type="ECO:0000256" key="3">
    <source>
        <dbReference type="ARBA" id="ARBA00022692"/>
    </source>
</evidence>
<dbReference type="EMBL" id="JACSPQ010000001">
    <property type="protein sequence ID" value="MBD8001304.1"/>
    <property type="molecule type" value="Genomic_DNA"/>
</dbReference>
<keyword evidence="3 6" id="KW-0812">Transmembrane</keyword>
<feature type="transmembrane region" description="Helical" evidence="6">
    <location>
        <begin position="315"/>
        <end position="340"/>
    </location>
</feature>
<feature type="transmembrane region" description="Helical" evidence="6">
    <location>
        <begin position="46"/>
        <end position="66"/>
    </location>
</feature>
<comment type="caution">
    <text evidence="7">The sequence shown here is derived from an EMBL/GenBank/DDBJ whole genome shotgun (WGS) entry which is preliminary data.</text>
</comment>
<evidence type="ECO:0000256" key="6">
    <source>
        <dbReference type="SAM" id="Phobius"/>
    </source>
</evidence>
<evidence type="ECO:0000256" key="5">
    <source>
        <dbReference type="ARBA" id="ARBA00023136"/>
    </source>
</evidence>
<keyword evidence="5 6" id="KW-0472">Membrane</keyword>
<organism evidence="7 8">
    <name type="scientific">Phocaeicola faecium</name>
    <dbReference type="NCBI Taxonomy" id="2762213"/>
    <lineage>
        <taxon>Bacteria</taxon>
        <taxon>Pseudomonadati</taxon>
        <taxon>Bacteroidota</taxon>
        <taxon>Bacteroidia</taxon>
        <taxon>Bacteroidales</taxon>
        <taxon>Bacteroidaceae</taxon>
        <taxon>Phocaeicola</taxon>
    </lineage>
</organism>
<dbReference type="Proteomes" id="UP000616346">
    <property type="component" value="Unassembled WGS sequence"/>
</dbReference>
<reference evidence="7 8" key="1">
    <citation type="submission" date="2020-08" db="EMBL/GenBank/DDBJ databases">
        <title>A Genomic Blueprint of the Chicken Gut Microbiome.</title>
        <authorList>
            <person name="Gilroy R."/>
            <person name="Ravi A."/>
            <person name="Getino M."/>
            <person name="Pursley I."/>
            <person name="Horton D.L."/>
            <person name="Alikhan N.-F."/>
            <person name="Baker D."/>
            <person name="Gharbi K."/>
            <person name="Hall N."/>
            <person name="Watson M."/>
            <person name="Adriaenssens E.M."/>
            <person name="Foster-Nyarko E."/>
            <person name="Jarju S."/>
            <person name="Secka A."/>
            <person name="Antonio M."/>
            <person name="Oren A."/>
            <person name="Chaudhuri R."/>
            <person name="La Ragione R.M."/>
            <person name="Hildebrand F."/>
            <person name="Pallen M.J."/>
        </authorList>
    </citation>
    <scope>NUCLEOTIDE SEQUENCE [LARGE SCALE GENOMIC DNA]</scope>
    <source>
        <strain evidence="7 8">Sa1YUN3</strain>
    </source>
</reference>
<gene>
    <name evidence="7" type="ORF">H9626_03610</name>
</gene>
<accession>A0ABR8V955</accession>
<feature type="transmembrane region" description="Helical" evidence="6">
    <location>
        <begin position="160"/>
        <end position="182"/>
    </location>
</feature>
<feature type="transmembrane region" description="Helical" evidence="6">
    <location>
        <begin position="130"/>
        <end position="153"/>
    </location>
</feature>
<keyword evidence="8" id="KW-1185">Reference proteome</keyword>
<evidence type="ECO:0000313" key="8">
    <source>
        <dbReference type="Proteomes" id="UP000616346"/>
    </source>
</evidence>
<name>A0ABR8V955_9BACT</name>
<dbReference type="InterPro" id="IPR002797">
    <property type="entry name" value="Polysacc_synth"/>
</dbReference>
<dbReference type="RefSeq" id="WP_191709599.1">
    <property type="nucleotide sequence ID" value="NZ_JACSPQ010000001.1"/>
</dbReference>
<protein>
    <submittedName>
        <fullName evidence="7">Oligosaccharide flippase family protein</fullName>
    </submittedName>
</protein>
<feature type="transmembrane region" description="Helical" evidence="6">
    <location>
        <begin position="446"/>
        <end position="465"/>
    </location>
</feature>
<keyword evidence="2" id="KW-1003">Cell membrane</keyword>
<feature type="transmembrane region" description="Helical" evidence="6">
    <location>
        <begin position="471"/>
        <end position="491"/>
    </location>
</feature>
<evidence type="ECO:0000256" key="2">
    <source>
        <dbReference type="ARBA" id="ARBA00022475"/>
    </source>
</evidence>
<evidence type="ECO:0000313" key="7">
    <source>
        <dbReference type="EMBL" id="MBD8001304.1"/>
    </source>
</evidence>
<keyword evidence="4 6" id="KW-1133">Transmembrane helix</keyword>
<feature type="transmembrane region" description="Helical" evidence="6">
    <location>
        <begin position="21"/>
        <end position="40"/>
    </location>
</feature>
<proteinExistence type="predicted"/>
<dbReference type="PANTHER" id="PTHR30250">
    <property type="entry name" value="PST FAMILY PREDICTED COLANIC ACID TRANSPORTER"/>
    <property type="match status" value="1"/>
</dbReference>
<feature type="transmembrane region" description="Helical" evidence="6">
    <location>
        <begin position="407"/>
        <end position="425"/>
    </location>
</feature>
<feature type="transmembrane region" description="Helical" evidence="6">
    <location>
        <begin position="385"/>
        <end position="401"/>
    </location>
</feature>
<sequence>MDKTSNNKRIAKNTMLLYVRMIVLMFVQLYTVPVILNALGTEDYGIYNVTAGVVTMFSFIGGSLASGSQRFLSFELGRNDEKKLKSVFNTTLSIYLIIAVGIFIVLELAGTLFLNYKMTVPPERMEAANWVLQSAIVAFLFSLANIPFTAAVIAHERMNLFAYISIVECFVKLGIALLLPLIHTDRLTAYAIMICSAQLLILLSYVWYCRRNFAECRHLRFSLDPALRKDLLSYSGWNMIGSIAMISRMQGINIIMNLFFGPLLNAAHAIAQQINGALNQFINNVYMATRPQITKLYAARQTEDMWQLIFVSSKFAYYLLMLLSIPLLIETQTILALWLHNVPQLATEISRLMIATILVETLSNQVIAAYQAANKIRKYQISSSTILLCNIPISYVLLLAFPENALLPYVVSVGLSVLFSLSILWNAKRQIGFDIKRYSKEVLARVISVYLITFALVEACVSCLTPGFTRIIVSIILTIGISVITIGSIGISPKERTYIYDFIKKKFHKSK</sequence>
<feature type="transmembrane region" description="Helical" evidence="6">
    <location>
        <begin position="352"/>
        <end position="373"/>
    </location>
</feature>
<evidence type="ECO:0000256" key="1">
    <source>
        <dbReference type="ARBA" id="ARBA00004651"/>
    </source>
</evidence>
<comment type="subcellular location">
    <subcellularLocation>
        <location evidence="1">Cell membrane</location>
        <topology evidence="1">Multi-pass membrane protein</topology>
    </subcellularLocation>
</comment>
<evidence type="ECO:0000256" key="4">
    <source>
        <dbReference type="ARBA" id="ARBA00022989"/>
    </source>
</evidence>
<dbReference type="Pfam" id="PF01943">
    <property type="entry name" value="Polysacc_synt"/>
    <property type="match status" value="1"/>
</dbReference>